<dbReference type="Proteomes" id="UP000232784">
    <property type="component" value="Segment"/>
</dbReference>
<dbReference type="KEGG" id="vg:955032"/>
<keyword evidence="2" id="KW-1185">Reference proteome</keyword>
<gene>
    <name evidence="1" type="primary">orf15</name>
</gene>
<organism evidence="1 2">
    <name type="scientific">Heliothis zea nudivirus 1</name>
    <dbReference type="NCBI Taxonomy" id="3116536"/>
    <lineage>
        <taxon>Viruses</taxon>
        <taxon>Viruses incertae sedis</taxon>
        <taxon>Naldaviricetes</taxon>
        <taxon>Lefavirales</taxon>
        <taxon>Nudiviridae</taxon>
        <taxon>Betanudivirus</taxon>
        <taxon>Betanudivirus hezeae</taxon>
    </lineage>
</organism>
<sequence length="78" mass="9012">MYIGDTRQRYRSRLLRGNRSHMSTTQTLARHGCNKALRQSLCKANKRTRHERLPERQRDGARGLVSGLLCNAILVHRA</sequence>
<reference evidence="1 2" key="1">
    <citation type="journal article" date="2002" name="J. Virol.">
        <title>Analysis of the complete genome sequence of the Hz-1 virus suggests that it is related to members of the Baculoviridae.</title>
        <authorList>
            <person name="Cheng C.H."/>
            <person name="Liu S.M."/>
            <person name="Chow T.Y."/>
            <person name="Hsiao Y.Y."/>
            <person name="Wang D.P."/>
            <person name="Huang J.J."/>
            <person name="Chen H.H."/>
        </authorList>
    </citation>
    <scope>NUCLEOTIDE SEQUENCE [LARGE SCALE GENOMIC DNA]</scope>
</reference>
<proteinExistence type="predicted"/>
<protein>
    <submittedName>
        <fullName evidence="1">Orf15</fullName>
    </submittedName>
</protein>
<dbReference type="EMBL" id="AF451898">
    <property type="protein sequence ID" value="AAN04310.1"/>
    <property type="molecule type" value="Genomic_DNA"/>
</dbReference>
<evidence type="ECO:0000313" key="2">
    <source>
        <dbReference type="Proteomes" id="UP000232784"/>
    </source>
</evidence>
<accession>Q8JKU6</accession>
<name>Q8JKU6_9VIRU</name>
<evidence type="ECO:0000313" key="1">
    <source>
        <dbReference type="EMBL" id="AAN04310.1"/>
    </source>
</evidence>